<dbReference type="Proteomes" id="UP001157502">
    <property type="component" value="Chromosome 27"/>
</dbReference>
<dbReference type="EMBL" id="CM055754">
    <property type="protein sequence ID" value="KAJ7990902.1"/>
    <property type="molecule type" value="Genomic_DNA"/>
</dbReference>
<organism evidence="1 2">
    <name type="scientific">Dallia pectoralis</name>
    <name type="common">Alaska blackfish</name>
    <dbReference type="NCBI Taxonomy" id="75939"/>
    <lineage>
        <taxon>Eukaryota</taxon>
        <taxon>Metazoa</taxon>
        <taxon>Chordata</taxon>
        <taxon>Craniata</taxon>
        <taxon>Vertebrata</taxon>
        <taxon>Euteleostomi</taxon>
        <taxon>Actinopterygii</taxon>
        <taxon>Neopterygii</taxon>
        <taxon>Teleostei</taxon>
        <taxon>Protacanthopterygii</taxon>
        <taxon>Esociformes</taxon>
        <taxon>Umbridae</taxon>
        <taxon>Dallia</taxon>
    </lineage>
</organism>
<evidence type="ECO:0000313" key="1">
    <source>
        <dbReference type="EMBL" id="KAJ7990902.1"/>
    </source>
</evidence>
<gene>
    <name evidence="1" type="ORF">DPEC_G00291710</name>
</gene>
<reference evidence="1" key="1">
    <citation type="submission" date="2021-05" db="EMBL/GenBank/DDBJ databases">
        <authorList>
            <person name="Pan Q."/>
            <person name="Jouanno E."/>
            <person name="Zahm M."/>
            <person name="Klopp C."/>
            <person name="Cabau C."/>
            <person name="Louis A."/>
            <person name="Berthelot C."/>
            <person name="Parey E."/>
            <person name="Roest Crollius H."/>
            <person name="Montfort J."/>
            <person name="Robinson-Rechavi M."/>
            <person name="Bouchez O."/>
            <person name="Lampietro C."/>
            <person name="Lopez Roques C."/>
            <person name="Donnadieu C."/>
            <person name="Postlethwait J."/>
            <person name="Bobe J."/>
            <person name="Dillon D."/>
            <person name="Chandos A."/>
            <person name="von Hippel F."/>
            <person name="Guiguen Y."/>
        </authorList>
    </citation>
    <scope>NUCLEOTIDE SEQUENCE</scope>
    <source>
        <strain evidence="1">YG-Jan2019</strain>
    </source>
</reference>
<keyword evidence="2" id="KW-1185">Reference proteome</keyword>
<proteinExistence type="predicted"/>
<comment type="caution">
    <text evidence="1">The sequence shown here is derived from an EMBL/GenBank/DDBJ whole genome shotgun (WGS) entry which is preliminary data.</text>
</comment>
<name>A0ACC2FHW7_DALPE</name>
<protein>
    <submittedName>
        <fullName evidence="1">Uncharacterized protein</fullName>
    </submittedName>
</protein>
<sequence length="189" mass="21368">MVVNVSCTSACTDDEDDSDLLSSSTLTLTEEELGIKEDEEEESSVTSEEEYMEGSFSLGLEYMKNEFHNWIQKSSRVESGSDREKKQRDDPWGTRLQCGALSKDSYNRLSLGNERCSFLNRSALRLLESHTNSNNNSNVKSERLGTQRGLVDTNSRNATRSYISQFVDDMRTAMWTTPLSKGRTRTTSC</sequence>
<evidence type="ECO:0000313" key="2">
    <source>
        <dbReference type="Proteomes" id="UP001157502"/>
    </source>
</evidence>
<accession>A0ACC2FHW7</accession>